<keyword evidence="3" id="KW-1185">Reference proteome</keyword>
<protein>
    <submittedName>
        <fullName evidence="2">Uncharacterized protein</fullName>
    </submittedName>
</protein>
<sequence length="231" mass="25262">MTTMVFITWIRTMRFLLCVVLFSNANESLGFTARSVARRPPFRGGAAQTTRLRASTDSQEAFPVLKKIAGCNWEGSCRYVSEDLKPASFELTGGIRFDLPGPSDDNDIVEMNSFIVFPNGKRRDIQMRGSRGSLQRSSMRLESTAGDGPIYTIITELGPDTVLVNEVSKETGMVVMTSSLSLVVQDGDGGAATELIQVSHEVGAPAAANKSAMIEGHQVWRFSKQDESSWE</sequence>
<feature type="signal peptide" evidence="1">
    <location>
        <begin position="1"/>
        <end position="25"/>
    </location>
</feature>
<dbReference type="OrthoDB" id="10613050at2759"/>
<organism evidence="2 3">
    <name type="scientific">Pseudo-nitzschia multistriata</name>
    <dbReference type="NCBI Taxonomy" id="183589"/>
    <lineage>
        <taxon>Eukaryota</taxon>
        <taxon>Sar</taxon>
        <taxon>Stramenopiles</taxon>
        <taxon>Ochrophyta</taxon>
        <taxon>Bacillariophyta</taxon>
        <taxon>Bacillariophyceae</taxon>
        <taxon>Bacillariophycidae</taxon>
        <taxon>Bacillariales</taxon>
        <taxon>Bacillariaceae</taxon>
        <taxon>Pseudo-nitzschia</taxon>
    </lineage>
</organism>
<proteinExistence type="predicted"/>
<keyword evidence="1" id="KW-0732">Signal</keyword>
<evidence type="ECO:0000313" key="3">
    <source>
        <dbReference type="Proteomes" id="UP000291116"/>
    </source>
</evidence>
<dbReference type="EMBL" id="CAACVS010000192">
    <property type="protein sequence ID" value="VEU38882.1"/>
    <property type="molecule type" value="Genomic_DNA"/>
</dbReference>
<gene>
    <name evidence="2" type="ORF">PSNMU_V1.4_AUG-EV-PASAV3_0057350</name>
</gene>
<reference evidence="2 3" key="1">
    <citation type="submission" date="2019-01" db="EMBL/GenBank/DDBJ databases">
        <authorList>
            <person name="Ferrante I. M."/>
        </authorList>
    </citation>
    <scope>NUCLEOTIDE SEQUENCE [LARGE SCALE GENOMIC DNA]</scope>
    <source>
        <strain evidence="2 3">B856</strain>
    </source>
</reference>
<evidence type="ECO:0000256" key="1">
    <source>
        <dbReference type="SAM" id="SignalP"/>
    </source>
</evidence>
<dbReference type="Proteomes" id="UP000291116">
    <property type="component" value="Unassembled WGS sequence"/>
</dbReference>
<feature type="chain" id="PRO_5019236964" evidence="1">
    <location>
        <begin position="26"/>
        <end position="231"/>
    </location>
</feature>
<accession>A0A448Z9Y8</accession>
<evidence type="ECO:0000313" key="2">
    <source>
        <dbReference type="EMBL" id="VEU38882.1"/>
    </source>
</evidence>
<name>A0A448Z9Y8_9STRA</name>
<dbReference type="AlphaFoldDB" id="A0A448Z9Y8"/>